<keyword evidence="10 14" id="KW-1133">Transmembrane helix</keyword>
<dbReference type="EMBL" id="AMPZ03000004">
    <property type="protein sequence ID" value="KAH9584941.1"/>
    <property type="molecule type" value="Genomic_DNA"/>
</dbReference>
<dbReference type="Pfam" id="PF00005">
    <property type="entry name" value="ABC_tran"/>
    <property type="match status" value="2"/>
</dbReference>
<dbReference type="InterPro" id="IPR003439">
    <property type="entry name" value="ABC_transporter-like_ATP-bd"/>
</dbReference>
<dbReference type="Pfam" id="PF00664">
    <property type="entry name" value="ABC_membrane"/>
    <property type="match status" value="2"/>
</dbReference>
<evidence type="ECO:0000256" key="5">
    <source>
        <dbReference type="ARBA" id="ARBA00022692"/>
    </source>
</evidence>
<keyword evidence="18" id="KW-1185">Reference proteome</keyword>
<organism evidence="17 18">
    <name type="scientific">Schistosoma haematobium</name>
    <name type="common">Blood fluke</name>
    <dbReference type="NCBI Taxonomy" id="6185"/>
    <lineage>
        <taxon>Eukaryota</taxon>
        <taxon>Metazoa</taxon>
        <taxon>Spiralia</taxon>
        <taxon>Lophotrochozoa</taxon>
        <taxon>Platyhelminthes</taxon>
        <taxon>Trematoda</taxon>
        <taxon>Digenea</taxon>
        <taxon>Strigeidida</taxon>
        <taxon>Schistosomatoidea</taxon>
        <taxon>Schistosomatidae</taxon>
        <taxon>Schistosoma</taxon>
    </lineage>
</organism>
<comment type="subcellular location">
    <subcellularLocation>
        <location evidence="1">Membrane</location>
        <topology evidence="1">Multi-pass membrane protein</topology>
    </subcellularLocation>
</comment>
<keyword evidence="7" id="KW-0547">Nucleotide-binding</keyword>
<feature type="region of interest" description="Disordered" evidence="13">
    <location>
        <begin position="891"/>
        <end position="936"/>
    </location>
</feature>
<feature type="transmembrane region" description="Helical" evidence="14">
    <location>
        <begin position="1310"/>
        <end position="1331"/>
    </location>
</feature>
<feature type="domain" description="ABC transmembrane type-1" evidence="16">
    <location>
        <begin position="1098"/>
        <end position="1338"/>
    </location>
</feature>
<evidence type="ECO:0000256" key="2">
    <source>
        <dbReference type="ARBA" id="ARBA00009726"/>
    </source>
</evidence>
<evidence type="ECO:0000313" key="17">
    <source>
        <dbReference type="EMBL" id="KAH9584941.1"/>
    </source>
</evidence>
<feature type="transmembrane region" description="Helical" evidence="14">
    <location>
        <begin position="64"/>
        <end position="91"/>
    </location>
</feature>
<keyword evidence="6" id="KW-0677">Repeat</keyword>
<feature type="transmembrane region" description="Helical" evidence="14">
    <location>
        <begin position="581"/>
        <end position="604"/>
    </location>
</feature>
<dbReference type="PROSITE" id="PS50929">
    <property type="entry name" value="ABC_TM1F"/>
    <property type="match status" value="2"/>
</dbReference>
<dbReference type="InterPro" id="IPR036640">
    <property type="entry name" value="ABC1_TM_sf"/>
</dbReference>
<dbReference type="PROSITE" id="PS50893">
    <property type="entry name" value="ABC_TRANSPORTER_2"/>
    <property type="match status" value="2"/>
</dbReference>
<feature type="transmembrane region" description="Helical" evidence="14">
    <location>
        <begin position="1173"/>
        <end position="1206"/>
    </location>
</feature>
<comment type="similarity">
    <text evidence="2">Belongs to the ABC transporter superfamily. ABCC family. Conjugate transporter (TC 3.A.1.208) subfamily.</text>
</comment>
<keyword evidence="11 14" id="KW-0472">Membrane</keyword>
<feature type="domain" description="ABC transporter" evidence="15">
    <location>
        <begin position="664"/>
        <end position="903"/>
    </location>
</feature>
<dbReference type="Proteomes" id="UP000471633">
    <property type="component" value="Unassembled WGS sequence"/>
</dbReference>
<keyword evidence="8" id="KW-0067">ATP-binding</keyword>
<feature type="domain" description="ABC transporter" evidence="15">
    <location>
        <begin position="1403"/>
        <end position="1665"/>
    </location>
</feature>
<dbReference type="GO" id="GO:0005524">
    <property type="term" value="F:ATP binding"/>
    <property type="evidence" value="ECO:0007669"/>
    <property type="project" value="UniProtKB-KW"/>
</dbReference>
<feature type="transmembrane region" description="Helical" evidence="14">
    <location>
        <begin position="460"/>
        <end position="486"/>
    </location>
</feature>
<evidence type="ECO:0000256" key="12">
    <source>
        <dbReference type="ARBA" id="ARBA00034018"/>
    </source>
</evidence>
<dbReference type="CDD" id="cd18598">
    <property type="entry name" value="ABC_6TM_MRP7_D1_like"/>
    <property type="match status" value="1"/>
</dbReference>
<dbReference type="GO" id="GO:0016887">
    <property type="term" value="F:ATP hydrolysis activity"/>
    <property type="evidence" value="ECO:0007669"/>
    <property type="project" value="InterPro"/>
</dbReference>
<evidence type="ECO:0000256" key="11">
    <source>
        <dbReference type="ARBA" id="ARBA00023136"/>
    </source>
</evidence>
<evidence type="ECO:0000256" key="6">
    <source>
        <dbReference type="ARBA" id="ARBA00022737"/>
    </source>
</evidence>
<dbReference type="Gene3D" id="3.40.50.300">
    <property type="entry name" value="P-loop containing nucleotide triphosphate hydrolases"/>
    <property type="match status" value="2"/>
</dbReference>
<keyword evidence="9" id="KW-1278">Translocase</keyword>
<reference evidence="17" key="1">
    <citation type="journal article" date="2012" name="Nat. Genet.">
        <title>Whole-genome sequence of Schistosoma haematobium.</title>
        <authorList>
            <person name="Young N.D."/>
            <person name="Jex A.R."/>
            <person name="Li B."/>
            <person name="Liu S."/>
            <person name="Yang L."/>
            <person name="Xiong Z."/>
            <person name="Li Y."/>
            <person name="Cantacessi C."/>
            <person name="Hall R.S."/>
            <person name="Xu X."/>
            <person name="Chen F."/>
            <person name="Wu X."/>
            <person name="Zerlotini A."/>
            <person name="Oliveira G."/>
            <person name="Hofmann A."/>
            <person name="Zhang G."/>
            <person name="Fang X."/>
            <person name="Kang Y."/>
            <person name="Campbell B.E."/>
            <person name="Loukas A."/>
            <person name="Ranganathan S."/>
            <person name="Rollinson D."/>
            <person name="Rinaldi G."/>
            <person name="Brindley P.J."/>
            <person name="Yang H."/>
            <person name="Wang J."/>
            <person name="Wang J."/>
            <person name="Gasser R.B."/>
        </authorList>
    </citation>
    <scope>NUCLEOTIDE SEQUENCE</scope>
</reference>
<feature type="transmembrane region" description="Helical" evidence="14">
    <location>
        <begin position="1098"/>
        <end position="1125"/>
    </location>
</feature>
<feature type="transmembrane region" description="Helical" evidence="14">
    <location>
        <begin position="989"/>
        <end position="1008"/>
    </location>
</feature>
<dbReference type="CTD" id="24590416"/>
<accession>A0A922IQN7</accession>
<dbReference type="InterPro" id="IPR027417">
    <property type="entry name" value="P-loop_NTPase"/>
</dbReference>
<reference evidence="17" key="3">
    <citation type="submission" date="2021-06" db="EMBL/GenBank/DDBJ databases">
        <title>Chromosome-level genome assembly for S. haematobium.</title>
        <authorList>
            <person name="Stroehlein A.J."/>
        </authorList>
    </citation>
    <scope>NUCLEOTIDE SEQUENCE</scope>
</reference>
<dbReference type="GeneID" id="24590416"/>
<dbReference type="InterPro" id="IPR011527">
    <property type="entry name" value="ABC1_TM_dom"/>
</dbReference>
<dbReference type="PANTHER" id="PTHR24223">
    <property type="entry name" value="ATP-BINDING CASSETTE SUB-FAMILY C"/>
    <property type="match status" value="1"/>
</dbReference>
<dbReference type="InterPro" id="IPR017871">
    <property type="entry name" value="ABC_transporter-like_CS"/>
</dbReference>
<dbReference type="SUPFAM" id="SSF52540">
    <property type="entry name" value="P-loop containing nucleoside triphosphate hydrolases"/>
    <property type="match status" value="2"/>
</dbReference>
<evidence type="ECO:0000256" key="3">
    <source>
        <dbReference type="ARBA" id="ARBA00012191"/>
    </source>
</evidence>
<sequence>MQVPFVEFVCGNLDPSPWHDGVVGACWFEVYVYIPLTLLCTITSFIYCVVLCRHLAFDSFYCSVFYFRVAIDITIVTSSGVIIVLGFLLPYYEEGFSINSRFFAIHSFITVILWITTLILDYLHGKALKYTSRGSRIHLSFSIIYFFCLAINCWSFRREVDALWRPYVIVNCYIQLLLLCLHLLSKVPVFYPSEEPRRRRARILRQNSNSIQLSTSYQSNEITQRPTSQNVNDHEDSASWFSKLCFCWVNNLVRSGYYGELYSLTNLPLVPKRLNTYTLESKVPKLKLKSVTIDETIRQNHDISNKGCSIKACVLFLKASYEAFGREFLYLGLLKLLLSGFGLCGPVVLNHFILNVTNSETPSWSCILVGFGLVFLSLKIAVLSTSYNYKMASFGFKVRVSVTGMVYRKILSLKTSSLNCIGTGCLVNYLTSDADRIVNFAPSIHEVWAMPLQLSVAVGLLYHQLGLACLVGIGFLLVLLPLNRILATKIGKFSRRLMMFKDTRIKLMSEILSNTLSVKLACWENLMKNRVMHSRIQELNALRGQKLLDACCVFFWAVCPALLASSTFATYVAIGNELKASVVFSSLALFGMLIGPMNAFPWVINGVMEATISMQRITKLFYLSSGSFSLELTDTPLSDVGIPTDIPIVCSFAEKSTISMPVNIMNESFYYTNCDNLVLKNITLQVQWGQLIGVIGPVGSGKSSLLLSILGELQSVVSGDELRNESMKTNPRLRYAYVGQTPWLHSGTIRENILFGSDCDLAWMNTVIEACALKVDLGKLPNGLDTDVGEAGGNSLSGGQRARVALARAVYQKADVYLLDDPLSALDVDVGQQIITNCLLGLLSGRTRIIVTHQLDWLMNTKIVNERAQVDFIVELKDGIITRKIPGNLYPDNDDNDHMHQPVLDINSSPPYNESTLSSDNHHDSSENNNNSTLENDDVPLITIKEYSSVNQSEFSPNCVINNNNNNNVNINMEHMAVGSISPHVYKSYIHSVGYFLTFSIILSLLLMQGTRNASDWWLSYWVQNGNLSAVVSSFQDSSYQTELFPDNHTKNKYLHSTHNLSSINYNSSINELLQTSIHSAVRFGEPNSITGYYYLEIYAFVVISNLIATIFRAVLFAFGGLVAASVVHESALDTILEGRQNYFNTTPQGRILNRFSSDVGTVDDALPFQLNILLASLAGLLGALVIVCVSLPMLIFFLLPLVFIFWSIQRQYRGAARDLKRISSIVRSPVYGHYTDTLSGLAVIHGLGQEIRFRQLTACKLSDQIRAELASLAASCWLSIRLQLIGSAVITGVVSVSLIGRLFDWTHIASIGLSVVYALNISGLMTSVVYDMTETEKNLVAVERCQELIDDTPIEHDIVSIKPMGPQPRSSSHSHLRLPKERKSGIAYPTGLLPNWPASGSIFFNNVSLTYRQNSESANEQSVKALDDVSFTVKPGECVGIVGRTGSGKSSLIKVLLRLVDHLPGPYTNQYIANQTGFIGATGQVFVDGIDVRTIPLTLLRSRILTICQEPFLFSGCLRDNLDPENKLNDSVLEDVLLKCQLATSRLQASQWLLREVGESGRDISAGQRQLICLARALLRQPRPKIICLDEATASVDNKCEETIHQVLDQEFQGATILLIAHRLASVRRLCSRVIVMQSGRLVAEGPPKEILDALFNHIETRDLVTL</sequence>
<evidence type="ECO:0000256" key="13">
    <source>
        <dbReference type="SAM" id="MobiDB-lite"/>
    </source>
</evidence>
<evidence type="ECO:0000256" key="9">
    <source>
        <dbReference type="ARBA" id="ARBA00022967"/>
    </source>
</evidence>
<evidence type="ECO:0000259" key="16">
    <source>
        <dbReference type="PROSITE" id="PS50929"/>
    </source>
</evidence>
<evidence type="ECO:0000256" key="1">
    <source>
        <dbReference type="ARBA" id="ARBA00004141"/>
    </source>
</evidence>
<evidence type="ECO:0000256" key="8">
    <source>
        <dbReference type="ARBA" id="ARBA00022840"/>
    </source>
</evidence>
<evidence type="ECO:0000313" key="18">
    <source>
        <dbReference type="Proteomes" id="UP000471633"/>
    </source>
</evidence>
<comment type="catalytic activity">
    <reaction evidence="12">
        <text>ATP + H2O + xenobioticSide 1 = ADP + phosphate + xenobioticSide 2.</text>
        <dbReference type="EC" id="7.6.2.2"/>
    </reaction>
</comment>
<dbReference type="PANTHER" id="PTHR24223:SF330">
    <property type="entry name" value="ATP-BINDING CASSETTE SUB-FAMILY C MEMBER 10"/>
    <property type="match status" value="1"/>
</dbReference>
<feature type="transmembrane region" description="Helical" evidence="14">
    <location>
        <begin position="30"/>
        <end position="52"/>
    </location>
</feature>
<dbReference type="CDD" id="cd03250">
    <property type="entry name" value="ABCC_MRP_domain1"/>
    <property type="match status" value="1"/>
</dbReference>
<protein>
    <recommendedName>
        <fullName evidence="3">ABC-type xenobiotic transporter</fullName>
        <ecNumber evidence="3">7.6.2.2</ecNumber>
    </recommendedName>
</protein>
<dbReference type="InterPro" id="IPR050173">
    <property type="entry name" value="ABC_transporter_C-like"/>
</dbReference>
<dbReference type="InterPro" id="IPR003593">
    <property type="entry name" value="AAA+_ATPase"/>
</dbReference>
<reference evidence="17" key="2">
    <citation type="journal article" date="2019" name="Gigascience">
        <title>High-quality Schistosoma haematobium genome achieved by single-molecule and long-range sequencing.</title>
        <authorList>
            <person name="Stroehlein A.J."/>
            <person name="Korhonen P.K."/>
            <person name="Chong T.M."/>
            <person name="Lim Y.L."/>
            <person name="Chan K.G."/>
            <person name="Webster B."/>
            <person name="Rollinson D."/>
            <person name="Brindley P.J."/>
            <person name="Gasser R.B."/>
            <person name="Young N.D."/>
        </authorList>
    </citation>
    <scope>NUCLEOTIDE SEQUENCE</scope>
</reference>
<dbReference type="SMART" id="SM00382">
    <property type="entry name" value="AAA"/>
    <property type="match status" value="2"/>
</dbReference>
<evidence type="ECO:0000256" key="10">
    <source>
        <dbReference type="ARBA" id="ARBA00022989"/>
    </source>
</evidence>
<feature type="transmembrane region" description="Helical" evidence="14">
    <location>
        <begin position="1285"/>
        <end position="1304"/>
    </location>
</feature>
<feature type="compositionally biased region" description="Polar residues" evidence="13">
    <location>
        <begin position="906"/>
        <end position="917"/>
    </location>
</feature>
<evidence type="ECO:0000256" key="14">
    <source>
        <dbReference type="SAM" id="Phobius"/>
    </source>
</evidence>
<evidence type="ECO:0000256" key="7">
    <source>
        <dbReference type="ARBA" id="ARBA00022741"/>
    </source>
</evidence>
<feature type="transmembrane region" description="Helical" evidence="14">
    <location>
        <begin position="137"/>
        <end position="156"/>
    </location>
</feature>
<feature type="transmembrane region" description="Helical" evidence="14">
    <location>
        <begin position="168"/>
        <end position="191"/>
    </location>
</feature>
<feature type="transmembrane region" description="Helical" evidence="14">
    <location>
        <begin position="361"/>
        <end position="389"/>
    </location>
</feature>
<feature type="domain" description="ABC transmembrane type-1" evidence="16">
    <location>
        <begin position="333"/>
        <end position="609"/>
    </location>
</feature>
<feature type="transmembrane region" description="Helical" evidence="14">
    <location>
        <begin position="410"/>
        <end position="430"/>
    </location>
</feature>
<dbReference type="EC" id="7.6.2.2" evidence="3"/>
<feature type="transmembrane region" description="Helical" evidence="14">
    <location>
        <begin position="547"/>
        <end position="574"/>
    </location>
</feature>
<gene>
    <name evidence="17" type="primary">ABCC10_1</name>
    <name evidence="17" type="ORF">MS3_00006365</name>
</gene>
<reference evidence="17" key="4">
    <citation type="journal article" date="2022" name="PLoS Pathog.">
        <title>Chromosome-level genome of Schistosoma haematobium underpins genome-wide explorations of molecular variation.</title>
        <authorList>
            <person name="Stroehlein A.J."/>
            <person name="Korhonen P.K."/>
            <person name="Lee V.V."/>
            <person name="Ralph S.A."/>
            <person name="Mentink-Kane M."/>
            <person name="You H."/>
            <person name="McManus D.P."/>
            <person name="Tchuente L.T."/>
            <person name="Stothard J.R."/>
            <person name="Kaur P."/>
            <person name="Dudchenko O."/>
            <person name="Aiden E.L."/>
            <person name="Yang B."/>
            <person name="Yang H."/>
            <person name="Emery A.M."/>
            <person name="Webster B.L."/>
            <person name="Brindley P.J."/>
            <person name="Rollinson D."/>
            <person name="Chang B.C.H."/>
            <person name="Gasser R.B."/>
            <person name="Young N.D."/>
        </authorList>
    </citation>
    <scope>NUCLEOTIDE SEQUENCE</scope>
</reference>
<dbReference type="GO" id="GO:0008559">
    <property type="term" value="F:ABC-type xenobiotic transporter activity"/>
    <property type="evidence" value="ECO:0007669"/>
    <property type="project" value="UniProtKB-EC"/>
</dbReference>
<evidence type="ECO:0000259" key="15">
    <source>
        <dbReference type="PROSITE" id="PS50893"/>
    </source>
</evidence>
<dbReference type="GO" id="GO:0016020">
    <property type="term" value="C:membrane"/>
    <property type="evidence" value="ECO:0007669"/>
    <property type="project" value="UniProtKB-SubCell"/>
</dbReference>
<feature type="transmembrane region" description="Helical" evidence="14">
    <location>
        <begin position="103"/>
        <end position="125"/>
    </location>
</feature>
<evidence type="ECO:0000256" key="4">
    <source>
        <dbReference type="ARBA" id="ARBA00022448"/>
    </source>
</evidence>
<feature type="transmembrane region" description="Helical" evidence="14">
    <location>
        <begin position="328"/>
        <end position="349"/>
    </location>
</feature>
<dbReference type="SUPFAM" id="SSF90123">
    <property type="entry name" value="ABC transporter transmembrane region"/>
    <property type="match status" value="2"/>
</dbReference>
<name>A0A922IQN7_SCHHA</name>
<dbReference type="Gene3D" id="1.20.1560.10">
    <property type="entry name" value="ABC transporter type 1, transmembrane domain"/>
    <property type="match status" value="2"/>
</dbReference>
<dbReference type="PROSITE" id="PS00211">
    <property type="entry name" value="ABC_TRANSPORTER_1"/>
    <property type="match status" value="2"/>
</dbReference>
<dbReference type="FunFam" id="1.20.1560.10:FF:000037">
    <property type="entry name" value="ATP-binding cassette subfamily C member 10"/>
    <property type="match status" value="1"/>
</dbReference>
<dbReference type="RefSeq" id="XP_051067677.1">
    <property type="nucleotide sequence ID" value="XM_051214494.1"/>
</dbReference>
<keyword evidence="4" id="KW-0813">Transport</keyword>
<comment type="caution">
    <text evidence="17">The sequence shown here is derived from an EMBL/GenBank/DDBJ whole genome shotgun (WGS) entry which is preliminary data.</text>
</comment>
<dbReference type="FunFam" id="3.40.50.300:FF:000163">
    <property type="entry name" value="Multidrug resistance-associated protein member 4"/>
    <property type="match status" value="1"/>
</dbReference>
<proteinExistence type="inferred from homology"/>
<dbReference type="CDD" id="cd18605">
    <property type="entry name" value="ABC_6TM_MRP7_D2_like"/>
    <property type="match status" value="1"/>
</dbReference>
<keyword evidence="5 14" id="KW-0812">Transmembrane</keyword>